<name>A0A285HFA0_9FIRM</name>
<evidence type="ECO:0000313" key="2">
    <source>
        <dbReference type="EMBL" id="SNY34395.1"/>
    </source>
</evidence>
<feature type="compositionally biased region" description="Basic and acidic residues" evidence="1">
    <location>
        <begin position="68"/>
        <end position="92"/>
    </location>
</feature>
<dbReference type="EMBL" id="OBDZ01000018">
    <property type="protein sequence ID" value="SNY34395.1"/>
    <property type="molecule type" value="Genomic_DNA"/>
</dbReference>
<feature type="compositionally biased region" description="Polar residues" evidence="1">
    <location>
        <begin position="27"/>
        <end position="37"/>
    </location>
</feature>
<evidence type="ECO:0000313" key="3">
    <source>
        <dbReference type="Proteomes" id="UP000219573"/>
    </source>
</evidence>
<dbReference type="AlphaFoldDB" id="A0A285HFA0"/>
<protein>
    <submittedName>
        <fullName evidence="2">Uncharacterized protein</fullName>
    </submittedName>
</protein>
<accession>A0A285HFA0</accession>
<evidence type="ECO:0000256" key="1">
    <source>
        <dbReference type="SAM" id="MobiDB-lite"/>
    </source>
</evidence>
<dbReference type="OrthoDB" id="2113077at2"/>
<feature type="compositionally biased region" description="Basic and acidic residues" evidence="1">
    <location>
        <begin position="38"/>
        <end position="56"/>
    </location>
</feature>
<reference evidence="3" key="1">
    <citation type="submission" date="2017-09" db="EMBL/GenBank/DDBJ databases">
        <authorList>
            <person name="Varghese N."/>
            <person name="Submissions S."/>
        </authorList>
    </citation>
    <scope>NUCLEOTIDE SEQUENCE [LARGE SCALE GENOMIC DNA]</scope>
    <source>
        <strain evidence="3">MSL47</strain>
    </source>
</reference>
<dbReference type="RefSeq" id="WP_097018402.1">
    <property type="nucleotide sequence ID" value="NZ_OBDZ01000018.1"/>
</dbReference>
<organism evidence="2 3">
    <name type="scientific">Orenia metallireducens</name>
    <dbReference type="NCBI Taxonomy" id="1413210"/>
    <lineage>
        <taxon>Bacteria</taxon>
        <taxon>Bacillati</taxon>
        <taxon>Bacillota</taxon>
        <taxon>Clostridia</taxon>
        <taxon>Halanaerobiales</taxon>
        <taxon>Halobacteroidaceae</taxon>
        <taxon>Orenia</taxon>
    </lineage>
</organism>
<feature type="region of interest" description="Disordered" evidence="1">
    <location>
        <begin position="27"/>
        <end position="112"/>
    </location>
</feature>
<feature type="compositionally biased region" description="Basic residues" evidence="1">
    <location>
        <begin position="93"/>
        <end position="105"/>
    </location>
</feature>
<sequence>MDFIEDIMPFLVWIIIAGIGRLIKTSTEEANQNQQKGKSQEKISPKTSVDNKKIETPLEINNSSISQQKDKIQEEIEKEYHSKISKKKERDSVKKKKIKDKKNKKKQDEIKDSKGFQVIDLDSVEESILRGIVFKEIIDKPRSKKPYKYHH</sequence>
<proteinExistence type="predicted"/>
<gene>
    <name evidence="2" type="ORF">SAMN06265827_11816</name>
</gene>
<keyword evidence="3" id="KW-1185">Reference proteome</keyword>
<dbReference type="Proteomes" id="UP000219573">
    <property type="component" value="Unassembled WGS sequence"/>
</dbReference>